<accession>A0A699T5I7</accession>
<dbReference type="EMBL" id="BKCJ011218720">
    <property type="protein sequence ID" value="GFD05497.1"/>
    <property type="molecule type" value="Genomic_DNA"/>
</dbReference>
<gene>
    <name evidence="1" type="ORF">Tci_877466</name>
</gene>
<reference evidence="1" key="1">
    <citation type="journal article" date="2019" name="Sci. Rep.">
        <title>Draft genome of Tanacetum cinerariifolium, the natural source of mosquito coil.</title>
        <authorList>
            <person name="Yamashiro T."/>
            <person name="Shiraishi A."/>
            <person name="Satake H."/>
            <person name="Nakayama K."/>
        </authorList>
    </citation>
    <scope>NUCLEOTIDE SEQUENCE</scope>
</reference>
<protein>
    <submittedName>
        <fullName evidence="1">Reverse transcriptase domain-containing protein</fullName>
    </submittedName>
</protein>
<feature type="non-terminal residue" evidence="1">
    <location>
        <position position="1"/>
    </location>
</feature>
<sequence length="166" mass="18872">RPFLRTARSLVNVYGEELILRDGDEELIFHADSTLKHPHKHGNESINMINFIDITYEDRFEEVLKMKKSNHPFSGSTTSLFDSLPSLTPFETSDSLLEDLAKALALMPKYHKMLNDLLSDKEKLLGMANSSLTENYPTVLLKKLPEKLGDPGKFLIPCDFSELEKC</sequence>
<dbReference type="AlphaFoldDB" id="A0A699T5I7"/>
<dbReference type="GO" id="GO:0003964">
    <property type="term" value="F:RNA-directed DNA polymerase activity"/>
    <property type="evidence" value="ECO:0007669"/>
    <property type="project" value="UniProtKB-KW"/>
</dbReference>
<proteinExistence type="predicted"/>
<comment type="caution">
    <text evidence="1">The sequence shown here is derived from an EMBL/GenBank/DDBJ whole genome shotgun (WGS) entry which is preliminary data.</text>
</comment>
<organism evidence="1">
    <name type="scientific">Tanacetum cinerariifolium</name>
    <name type="common">Dalmatian daisy</name>
    <name type="synonym">Chrysanthemum cinerariifolium</name>
    <dbReference type="NCBI Taxonomy" id="118510"/>
    <lineage>
        <taxon>Eukaryota</taxon>
        <taxon>Viridiplantae</taxon>
        <taxon>Streptophyta</taxon>
        <taxon>Embryophyta</taxon>
        <taxon>Tracheophyta</taxon>
        <taxon>Spermatophyta</taxon>
        <taxon>Magnoliopsida</taxon>
        <taxon>eudicotyledons</taxon>
        <taxon>Gunneridae</taxon>
        <taxon>Pentapetalae</taxon>
        <taxon>asterids</taxon>
        <taxon>campanulids</taxon>
        <taxon>Asterales</taxon>
        <taxon>Asteraceae</taxon>
        <taxon>Asteroideae</taxon>
        <taxon>Anthemideae</taxon>
        <taxon>Anthemidinae</taxon>
        <taxon>Tanacetum</taxon>
    </lineage>
</organism>
<keyword evidence="1" id="KW-0808">Transferase</keyword>
<keyword evidence="1" id="KW-0548">Nucleotidyltransferase</keyword>
<evidence type="ECO:0000313" key="1">
    <source>
        <dbReference type="EMBL" id="GFD05497.1"/>
    </source>
</evidence>
<name>A0A699T5I7_TANCI</name>
<feature type="non-terminal residue" evidence="1">
    <location>
        <position position="166"/>
    </location>
</feature>
<keyword evidence="1" id="KW-0695">RNA-directed DNA polymerase</keyword>